<evidence type="ECO:0000313" key="2">
    <source>
        <dbReference type="EMBL" id="SHN23514.1"/>
    </source>
</evidence>
<dbReference type="CDD" id="cd05403">
    <property type="entry name" value="NT_KNTase_like"/>
    <property type="match status" value="1"/>
</dbReference>
<keyword evidence="2" id="KW-0808">Transferase</keyword>
<accession>A0A1M7Q0C3</accession>
<gene>
    <name evidence="2" type="ORF">SAMN05216179_2687</name>
</gene>
<dbReference type="OrthoDB" id="9803106at2"/>
<dbReference type="AlphaFoldDB" id="A0A1M7Q0C3"/>
<protein>
    <submittedName>
        <fullName evidence="2">Predicted nucleotidyltransferase</fullName>
    </submittedName>
</protein>
<dbReference type="SUPFAM" id="SSF81301">
    <property type="entry name" value="Nucleotidyltransferase"/>
    <property type="match status" value="1"/>
</dbReference>
<dbReference type="InterPro" id="IPR043519">
    <property type="entry name" value="NT_sf"/>
</dbReference>
<dbReference type="InterPro" id="IPR041633">
    <property type="entry name" value="Polbeta"/>
</dbReference>
<sequence>MRMEKLYNQIQNIAKHYFEIEKIVLFGSRAHNDHEDRSDIDLAVIAPKLTETNWFLFTEEIENLETLLKFDLIRWEHAPKELCFEIDKCNETIYLRQRDRN</sequence>
<proteinExistence type="predicted"/>
<dbReference type="InterPro" id="IPR052930">
    <property type="entry name" value="TA_antitoxin_MntA"/>
</dbReference>
<organism evidence="2 3">
    <name type="scientific">Gracilibacillus kekensis</name>
    <dbReference type="NCBI Taxonomy" id="1027249"/>
    <lineage>
        <taxon>Bacteria</taxon>
        <taxon>Bacillati</taxon>
        <taxon>Bacillota</taxon>
        <taxon>Bacilli</taxon>
        <taxon>Bacillales</taxon>
        <taxon>Bacillaceae</taxon>
        <taxon>Gracilibacillus</taxon>
    </lineage>
</organism>
<dbReference type="Pfam" id="PF18765">
    <property type="entry name" value="Polbeta"/>
    <property type="match status" value="1"/>
</dbReference>
<name>A0A1M7Q0C3_9BACI</name>
<dbReference type="Gene3D" id="3.30.460.10">
    <property type="entry name" value="Beta Polymerase, domain 2"/>
    <property type="match status" value="1"/>
</dbReference>
<dbReference type="PANTHER" id="PTHR43852:SF2">
    <property type="entry name" value="PROTEIN ADENYLYLTRANSFERASE MNTA"/>
    <property type="match status" value="1"/>
</dbReference>
<keyword evidence="3" id="KW-1185">Reference proteome</keyword>
<evidence type="ECO:0000259" key="1">
    <source>
        <dbReference type="Pfam" id="PF18765"/>
    </source>
</evidence>
<reference evidence="2 3" key="1">
    <citation type="submission" date="2016-11" db="EMBL/GenBank/DDBJ databases">
        <authorList>
            <person name="Jaros S."/>
            <person name="Januszkiewicz K."/>
            <person name="Wedrychowicz H."/>
        </authorList>
    </citation>
    <scope>NUCLEOTIDE SEQUENCE [LARGE SCALE GENOMIC DNA]</scope>
    <source>
        <strain evidence="2 3">CGMCC 1.10681</strain>
    </source>
</reference>
<feature type="domain" description="Polymerase beta nucleotidyltransferase" evidence="1">
    <location>
        <begin position="8"/>
        <end position="98"/>
    </location>
</feature>
<dbReference type="Proteomes" id="UP000184184">
    <property type="component" value="Unassembled WGS sequence"/>
</dbReference>
<dbReference type="EMBL" id="FRCZ01000005">
    <property type="protein sequence ID" value="SHN23514.1"/>
    <property type="molecule type" value="Genomic_DNA"/>
</dbReference>
<dbReference type="GO" id="GO:0016740">
    <property type="term" value="F:transferase activity"/>
    <property type="evidence" value="ECO:0007669"/>
    <property type="project" value="UniProtKB-KW"/>
</dbReference>
<dbReference type="PANTHER" id="PTHR43852">
    <property type="entry name" value="NUCLEOTIDYLTRANSFERASE"/>
    <property type="match status" value="1"/>
</dbReference>
<evidence type="ECO:0000313" key="3">
    <source>
        <dbReference type="Proteomes" id="UP000184184"/>
    </source>
</evidence>
<dbReference type="STRING" id="1027249.SAMN05216179_2687"/>